<evidence type="ECO:0000313" key="7">
    <source>
        <dbReference type="EMBL" id="ACR12083.1"/>
    </source>
</evidence>
<dbReference type="Gene3D" id="2.40.50.100">
    <property type="match status" value="1"/>
</dbReference>
<dbReference type="SUPFAM" id="SSF111369">
    <property type="entry name" value="HlyD-like secretion proteins"/>
    <property type="match status" value="1"/>
</dbReference>
<evidence type="ECO:0000259" key="6">
    <source>
        <dbReference type="Pfam" id="PF25967"/>
    </source>
</evidence>
<dbReference type="AlphaFoldDB" id="C5BJD6"/>
<dbReference type="InterPro" id="IPR006143">
    <property type="entry name" value="RND_pump_MFP"/>
</dbReference>
<dbReference type="Gene3D" id="2.40.420.20">
    <property type="match status" value="1"/>
</dbReference>
<evidence type="ECO:0000259" key="3">
    <source>
        <dbReference type="Pfam" id="PF25876"/>
    </source>
</evidence>
<dbReference type="Pfam" id="PF25876">
    <property type="entry name" value="HH_MFP_RND"/>
    <property type="match status" value="1"/>
</dbReference>
<dbReference type="FunFam" id="2.40.420.20:FF:000001">
    <property type="entry name" value="Efflux RND transporter periplasmic adaptor subunit"/>
    <property type="match status" value="1"/>
</dbReference>
<evidence type="ECO:0000313" key="8">
    <source>
        <dbReference type="Proteomes" id="UP000009080"/>
    </source>
</evidence>
<dbReference type="GO" id="GO:0005886">
    <property type="term" value="C:plasma membrane"/>
    <property type="evidence" value="ECO:0007669"/>
    <property type="project" value="UniProtKB-SubCell"/>
</dbReference>
<feature type="domain" description="Multidrug resistance protein MdtA-like C-terminal permuted SH3" evidence="6">
    <location>
        <begin position="308"/>
        <end position="366"/>
    </location>
</feature>
<organism evidence="7 8">
    <name type="scientific">Teredinibacter turnerae (strain ATCC 39867 / T7901)</name>
    <dbReference type="NCBI Taxonomy" id="377629"/>
    <lineage>
        <taxon>Bacteria</taxon>
        <taxon>Pseudomonadati</taxon>
        <taxon>Pseudomonadota</taxon>
        <taxon>Gammaproteobacteria</taxon>
        <taxon>Cellvibrionales</taxon>
        <taxon>Cellvibrionaceae</taxon>
        <taxon>Teredinibacter</taxon>
    </lineage>
</organism>
<name>C5BJD6_TERTT</name>
<sequence length="389" mass="42125">MSPRYSLMGRAAIAHPVFLTVFSLLTSFAPKLYAQQSAPKVEVLEMKANELRQWSDFSGRITAVERVDVRPLVSGRIEQVMFSDGELVEKGQLLFVIDPRPFEAAVKQAEASLATAKARARLTGQDLQRSQELLGNKLISQSRYDESLTADDVAKAAILQAESQLLNAKLDLEYAHVVAPIAGRVGRAELTAGNIVGAGANAPLLTTIVDHKRVYADFRVDEQTYLHLAASGSESNTMPVTLSFGEGAEAGSGDGTLKGKLYAFDNQLDSNSGTIRARAIFPNESGRLVPGMFANVRIGSASKRAEYVIPERAIGTNQDRKFVYVVDANNTVQYREVKLGDQIRGQRVVREGLNSGDRVVVGGLSRVRPQSTVDPVPVDNAAELAANLQ</sequence>
<evidence type="ECO:0000259" key="5">
    <source>
        <dbReference type="Pfam" id="PF25944"/>
    </source>
</evidence>
<comment type="similarity">
    <text evidence="2">Belongs to the membrane fusion protein (MFP) (TC 8.A.1) family.</text>
</comment>
<feature type="domain" description="Multidrug resistance protein MdtA-like alpha-helical hairpin" evidence="3">
    <location>
        <begin position="106"/>
        <end position="175"/>
    </location>
</feature>
<dbReference type="InterPro" id="IPR058624">
    <property type="entry name" value="MdtA-like_HH"/>
</dbReference>
<dbReference type="Gene3D" id="2.40.30.170">
    <property type="match status" value="1"/>
</dbReference>
<feature type="domain" description="Multidrug resistance protein MdtA-like barrel-sandwich hybrid" evidence="4">
    <location>
        <begin position="66"/>
        <end position="207"/>
    </location>
</feature>
<dbReference type="NCBIfam" id="TIGR01730">
    <property type="entry name" value="RND_mfp"/>
    <property type="match status" value="1"/>
</dbReference>
<accession>C5BJD6</accession>
<dbReference type="KEGG" id="ttu:TERTU_2145"/>
<dbReference type="STRING" id="377629.TERTU_2145"/>
<dbReference type="HOGENOM" id="CLU_018816_2_1_6"/>
<comment type="subcellular location">
    <subcellularLocation>
        <location evidence="1">Cell inner membrane</location>
        <topology evidence="1">Lipid-anchor</topology>
    </subcellularLocation>
</comment>
<dbReference type="InterPro" id="IPR058625">
    <property type="entry name" value="MdtA-like_BSH"/>
</dbReference>
<dbReference type="EMBL" id="CP001614">
    <property type="protein sequence ID" value="ACR12083.1"/>
    <property type="molecule type" value="Genomic_DNA"/>
</dbReference>
<dbReference type="Pfam" id="PF25967">
    <property type="entry name" value="RND-MFP_C"/>
    <property type="match status" value="1"/>
</dbReference>
<dbReference type="PANTHER" id="PTHR30158">
    <property type="entry name" value="ACRA/E-RELATED COMPONENT OF DRUG EFFLUX TRANSPORTER"/>
    <property type="match status" value="1"/>
</dbReference>
<dbReference type="GO" id="GO:0046677">
    <property type="term" value="P:response to antibiotic"/>
    <property type="evidence" value="ECO:0007669"/>
    <property type="project" value="TreeGrafter"/>
</dbReference>
<evidence type="ECO:0000256" key="2">
    <source>
        <dbReference type="ARBA" id="ARBA00009477"/>
    </source>
</evidence>
<evidence type="ECO:0000256" key="1">
    <source>
        <dbReference type="ARBA" id="ARBA00004519"/>
    </source>
</evidence>
<dbReference type="InterPro" id="IPR058626">
    <property type="entry name" value="MdtA-like_b-barrel"/>
</dbReference>
<feature type="domain" description="Multidrug resistance protein MdtA-like beta-barrel" evidence="5">
    <location>
        <begin position="214"/>
        <end position="299"/>
    </location>
</feature>
<dbReference type="GO" id="GO:0022857">
    <property type="term" value="F:transmembrane transporter activity"/>
    <property type="evidence" value="ECO:0007669"/>
    <property type="project" value="InterPro"/>
</dbReference>
<gene>
    <name evidence="7" type="ordered locus">TERTU_2145</name>
</gene>
<dbReference type="PANTHER" id="PTHR30158:SF10">
    <property type="entry name" value="CATION EFFLUX PUMP"/>
    <property type="match status" value="1"/>
</dbReference>
<dbReference type="Pfam" id="PF25944">
    <property type="entry name" value="Beta-barrel_RND"/>
    <property type="match status" value="1"/>
</dbReference>
<dbReference type="eggNOG" id="COG0845">
    <property type="taxonomic scope" value="Bacteria"/>
</dbReference>
<dbReference type="RefSeq" id="WP_015818195.1">
    <property type="nucleotide sequence ID" value="NC_012997.1"/>
</dbReference>
<dbReference type="InterPro" id="IPR058627">
    <property type="entry name" value="MdtA-like_C"/>
</dbReference>
<proteinExistence type="inferred from homology"/>
<reference evidence="7 8" key="1">
    <citation type="journal article" date="2009" name="PLoS ONE">
        <title>The complete genome of Teredinibacter turnerae T7901: an intracellular endosymbiont of marine wood-boring bivalves (shipworms).</title>
        <authorList>
            <person name="Yang J.C."/>
            <person name="Madupu R."/>
            <person name="Durkin A.S."/>
            <person name="Ekborg N.A."/>
            <person name="Pedamallu C.S."/>
            <person name="Hostetler J.B."/>
            <person name="Radune D."/>
            <person name="Toms B.S."/>
            <person name="Henrissat B."/>
            <person name="Coutinho P.M."/>
            <person name="Schwarz S."/>
            <person name="Field L."/>
            <person name="Trindade-Silva A.E."/>
            <person name="Soares C.A.G."/>
            <person name="Elshahawi S."/>
            <person name="Hanora A."/>
            <person name="Schmidt E.W."/>
            <person name="Haygood M.G."/>
            <person name="Posfai J."/>
            <person name="Benner J."/>
            <person name="Madinger C."/>
            <person name="Nove J."/>
            <person name="Anton B."/>
            <person name="Chaudhary K."/>
            <person name="Foster J."/>
            <person name="Holman A."/>
            <person name="Kumar S."/>
            <person name="Lessard P.A."/>
            <person name="Luyten Y.A."/>
            <person name="Slatko B."/>
            <person name="Wood N."/>
            <person name="Wu B."/>
            <person name="Teplitski M."/>
            <person name="Mougous J.D."/>
            <person name="Ward N."/>
            <person name="Eisen J.A."/>
            <person name="Badger J.H."/>
            <person name="Distel D.L."/>
        </authorList>
    </citation>
    <scope>NUCLEOTIDE SEQUENCE [LARGE SCALE GENOMIC DNA]</scope>
    <source>
        <strain evidence="8">ATCC 39867 / T7901</strain>
    </source>
</reference>
<dbReference type="Proteomes" id="UP000009080">
    <property type="component" value="Chromosome"/>
</dbReference>
<keyword evidence="8" id="KW-1185">Reference proteome</keyword>
<dbReference type="Pfam" id="PF25917">
    <property type="entry name" value="BSH_RND"/>
    <property type="match status" value="1"/>
</dbReference>
<protein>
    <submittedName>
        <fullName evidence="7">OqxA</fullName>
    </submittedName>
</protein>
<evidence type="ECO:0000259" key="4">
    <source>
        <dbReference type="Pfam" id="PF25917"/>
    </source>
</evidence>
<dbReference type="Gene3D" id="1.10.287.470">
    <property type="entry name" value="Helix hairpin bin"/>
    <property type="match status" value="1"/>
</dbReference>